<dbReference type="AlphaFoldDB" id="A0A833FGX3"/>
<dbReference type="GO" id="GO:0051082">
    <property type="term" value="F:unfolded protein binding"/>
    <property type="evidence" value="ECO:0007669"/>
    <property type="project" value="InterPro"/>
</dbReference>
<dbReference type="RefSeq" id="WP_006556408.1">
    <property type="nucleotide sequence ID" value="NZ_DAWCUT010000005.1"/>
</dbReference>
<evidence type="ECO:0000313" key="5">
    <source>
        <dbReference type="EMBL" id="KAB1477358.1"/>
    </source>
</evidence>
<dbReference type="GO" id="GO:0050821">
    <property type="term" value="P:protein stabilization"/>
    <property type="evidence" value="ECO:0007669"/>
    <property type="project" value="TreeGrafter"/>
</dbReference>
<reference evidence="5 6" key="1">
    <citation type="submission" date="2019-09" db="EMBL/GenBank/DDBJ databases">
        <title>Draft genome sequence of 3 type strains from the CCUG.</title>
        <authorList>
            <person name="Pineiro-Iglesias B."/>
            <person name="Tunovic T."/>
            <person name="Unosson C."/>
            <person name="Inganas E."/>
            <person name="Ohlen M."/>
            <person name="Cardew S."/>
            <person name="Jensie-Markopoulos S."/>
            <person name="Salva-Serra F."/>
            <person name="Jaen-Luchoro D."/>
            <person name="Karlsson R."/>
            <person name="Svensson-Stadler L."/>
            <person name="Chun J."/>
            <person name="Moore E."/>
        </authorList>
    </citation>
    <scope>NUCLEOTIDE SEQUENCE [LARGE SCALE GENOMIC DNA]</scope>
    <source>
        <strain evidence="5 6">CCUG 65427</strain>
    </source>
</reference>
<dbReference type="Proteomes" id="UP000434554">
    <property type="component" value="Unassembled WGS sequence"/>
</dbReference>
<dbReference type="SMART" id="SM00935">
    <property type="entry name" value="OmpH"/>
    <property type="match status" value="1"/>
</dbReference>
<dbReference type="InterPro" id="IPR005632">
    <property type="entry name" value="Chaperone_Skp"/>
</dbReference>
<feature type="chain" id="PRO_5039259894" evidence="4">
    <location>
        <begin position="23"/>
        <end position="169"/>
    </location>
</feature>
<proteinExistence type="inferred from homology"/>
<evidence type="ECO:0000313" key="6">
    <source>
        <dbReference type="Proteomes" id="UP000434554"/>
    </source>
</evidence>
<dbReference type="GeneID" id="83055255"/>
<comment type="similarity">
    <text evidence="1">Belongs to the Skp family.</text>
</comment>
<dbReference type="InterPro" id="IPR024930">
    <property type="entry name" value="Skp_dom_sf"/>
</dbReference>
<name>A0A833FGX3_9FIRM</name>
<sequence>MNKNVKRVLAGLTMMVSVGLIAGCGTNEQIGYIDMQKIQTESQKGQDTQAKLQAKISEINARLAQEQSSGQDANTMMQNQQKAQQEFQTYQQAMIKDFESAVDTNAQAVAKEKNLTAVVDKQALISGGVDITDEVLNKMGKAANAGQTANSGAASSDANANSGAASNNK</sequence>
<comment type="caution">
    <text evidence="5">The sequence shown here is derived from an EMBL/GenBank/DDBJ whole genome shotgun (WGS) entry which is preliminary data.</text>
</comment>
<evidence type="ECO:0000256" key="4">
    <source>
        <dbReference type="SAM" id="SignalP"/>
    </source>
</evidence>
<dbReference type="EMBL" id="WBKH01000009">
    <property type="protein sequence ID" value="KAB1477358.1"/>
    <property type="molecule type" value="Genomic_DNA"/>
</dbReference>
<dbReference type="SUPFAM" id="SSF111384">
    <property type="entry name" value="OmpH-like"/>
    <property type="match status" value="1"/>
</dbReference>
<dbReference type="Pfam" id="PF03938">
    <property type="entry name" value="OmpH"/>
    <property type="match status" value="1"/>
</dbReference>
<feature type="signal peptide" evidence="4">
    <location>
        <begin position="1"/>
        <end position="22"/>
    </location>
</feature>
<accession>A0A833FGX3</accession>
<feature type="compositionally biased region" description="Low complexity" evidence="3">
    <location>
        <begin position="149"/>
        <end position="169"/>
    </location>
</feature>
<organism evidence="5 6">
    <name type="scientific">Veillonella seminalis</name>
    <dbReference type="NCBI Taxonomy" id="1502943"/>
    <lineage>
        <taxon>Bacteria</taxon>
        <taxon>Bacillati</taxon>
        <taxon>Bacillota</taxon>
        <taxon>Negativicutes</taxon>
        <taxon>Veillonellales</taxon>
        <taxon>Veillonellaceae</taxon>
        <taxon>Veillonella</taxon>
    </lineage>
</organism>
<evidence type="ECO:0000256" key="3">
    <source>
        <dbReference type="SAM" id="MobiDB-lite"/>
    </source>
</evidence>
<gene>
    <name evidence="5" type="ORF">F8R14_08650</name>
</gene>
<protein>
    <submittedName>
        <fullName evidence="5">OmpH family outer membrane protein</fullName>
    </submittedName>
</protein>
<dbReference type="Gene3D" id="3.30.910.20">
    <property type="entry name" value="Skp domain"/>
    <property type="match status" value="1"/>
</dbReference>
<evidence type="ECO:0000256" key="2">
    <source>
        <dbReference type="ARBA" id="ARBA00022729"/>
    </source>
</evidence>
<dbReference type="PANTHER" id="PTHR35089">
    <property type="entry name" value="CHAPERONE PROTEIN SKP"/>
    <property type="match status" value="1"/>
</dbReference>
<dbReference type="GO" id="GO:0005829">
    <property type="term" value="C:cytosol"/>
    <property type="evidence" value="ECO:0007669"/>
    <property type="project" value="TreeGrafter"/>
</dbReference>
<keyword evidence="2 4" id="KW-0732">Signal</keyword>
<feature type="region of interest" description="Disordered" evidence="3">
    <location>
        <begin position="145"/>
        <end position="169"/>
    </location>
</feature>
<dbReference type="PANTHER" id="PTHR35089:SF1">
    <property type="entry name" value="CHAPERONE PROTEIN SKP"/>
    <property type="match status" value="1"/>
</dbReference>
<evidence type="ECO:0000256" key="1">
    <source>
        <dbReference type="ARBA" id="ARBA00009091"/>
    </source>
</evidence>
<dbReference type="PROSITE" id="PS51257">
    <property type="entry name" value="PROKAR_LIPOPROTEIN"/>
    <property type="match status" value="1"/>
</dbReference>